<protein>
    <recommendedName>
        <fullName evidence="5">UPF0756 membrane protein H2C83_07300</fullName>
    </recommendedName>
</protein>
<accession>A0A7W1XRV0</accession>
<keyword evidence="1 5" id="KW-1003">Cell membrane</keyword>
<keyword evidence="4 5" id="KW-0472">Membrane</keyword>
<keyword evidence="2 5" id="KW-0812">Transmembrane</keyword>
<dbReference type="RefSeq" id="WP_181739322.1">
    <property type="nucleotide sequence ID" value="NZ_JACEOL010000025.1"/>
</dbReference>
<evidence type="ECO:0000256" key="3">
    <source>
        <dbReference type="ARBA" id="ARBA00022989"/>
    </source>
</evidence>
<evidence type="ECO:0000313" key="6">
    <source>
        <dbReference type="EMBL" id="MBA4602124.1"/>
    </source>
</evidence>
<keyword evidence="3 5" id="KW-1133">Transmembrane helix</keyword>
<dbReference type="GO" id="GO:0005886">
    <property type="term" value="C:plasma membrane"/>
    <property type="evidence" value="ECO:0007669"/>
    <property type="project" value="UniProtKB-SubCell"/>
</dbReference>
<dbReference type="HAMAP" id="MF_01874">
    <property type="entry name" value="UPF0756"/>
    <property type="match status" value="1"/>
</dbReference>
<evidence type="ECO:0000256" key="4">
    <source>
        <dbReference type="ARBA" id="ARBA00023136"/>
    </source>
</evidence>
<feature type="transmembrane region" description="Helical" evidence="5">
    <location>
        <begin position="6"/>
        <end position="36"/>
    </location>
</feature>
<evidence type="ECO:0000256" key="5">
    <source>
        <dbReference type="HAMAP-Rule" id="MF_01874"/>
    </source>
</evidence>
<evidence type="ECO:0000313" key="7">
    <source>
        <dbReference type="Proteomes" id="UP000538292"/>
    </source>
</evidence>
<organism evidence="6 7">
    <name type="scientific">Thermoactinomyces mirandus</name>
    <dbReference type="NCBI Taxonomy" id="2756294"/>
    <lineage>
        <taxon>Bacteria</taxon>
        <taxon>Bacillati</taxon>
        <taxon>Bacillota</taxon>
        <taxon>Bacilli</taxon>
        <taxon>Bacillales</taxon>
        <taxon>Thermoactinomycetaceae</taxon>
        <taxon>Thermoactinomyces</taxon>
    </lineage>
</organism>
<proteinExistence type="inferred from homology"/>
<comment type="caution">
    <text evidence="6">The sequence shown here is derived from an EMBL/GenBank/DDBJ whole genome shotgun (WGS) entry which is preliminary data.</text>
</comment>
<feature type="transmembrane region" description="Helical" evidence="5">
    <location>
        <begin position="48"/>
        <end position="67"/>
    </location>
</feature>
<dbReference type="Pfam" id="PF04284">
    <property type="entry name" value="DUF441"/>
    <property type="match status" value="1"/>
</dbReference>
<feature type="transmembrane region" description="Helical" evidence="5">
    <location>
        <begin position="131"/>
        <end position="147"/>
    </location>
</feature>
<comment type="similarity">
    <text evidence="5">Belongs to the UPF0756 family.</text>
</comment>
<dbReference type="AlphaFoldDB" id="A0A7W1XRV0"/>
<dbReference type="EMBL" id="JACEOL010000025">
    <property type="protein sequence ID" value="MBA4602124.1"/>
    <property type="molecule type" value="Genomic_DNA"/>
</dbReference>
<evidence type="ECO:0000256" key="1">
    <source>
        <dbReference type="ARBA" id="ARBA00022475"/>
    </source>
</evidence>
<dbReference type="InterPro" id="IPR007382">
    <property type="entry name" value="UPF0756_TM"/>
</dbReference>
<feature type="transmembrane region" description="Helical" evidence="5">
    <location>
        <begin position="79"/>
        <end position="97"/>
    </location>
</feature>
<reference evidence="6 7" key="1">
    <citation type="submission" date="2020-07" db="EMBL/GenBank/DDBJ databases">
        <title>Thermoactinomyces phylogeny.</title>
        <authorList>
            <person name="Dunlap C."/>
        </authorList>
    </citation>
    <scope>NUCLEOTIDE SEQUENCE [LARGE SCALE GENOMIC DNA]</scope>
    <source>
        <strain evidence="6 7">AMNI-1</strain>
    </source>
</reference>
<keyword evidence="7" id="KW-1185">Reference proteome</keyword>
<gene>
    <name evidence="6" type="ORF">H2C83_07300</name>
</gene>
<sequence>MTPALISLLLIALMSAMFRDYLLSSAAILLLVVHLLQIRPVTTALQKYSFDIGIFFLMIFLLFPLASGKFDPMEMTKELLSPAGIMAFLAGLTVSFIGGKGLGILPSQPVILFGVLAGTLVGVLFFRGLPAGLIIAAGIVALCKYFISS</sequence>
<dbReference type="Proteomes" id="UP000538292">
    <property type="component" value="Unassembled WGS sequence"/>
</dbReference>
<name>A0A7W1XRV0_9BACL</name>
<dbReference type="PANTHER" id="PTHR38452">
    <property type="entry name" value="UPF0756 MEMBRANE PROTEIN YEAL"/>
    <property type="match status" value="1"/>
</dbReference>
<dbReference type="PANTHER" id="PTHR38452:SF1">
    <property type="entry name" value="UPF0756 MEMBRANE PROTEIN YEAL"/>
    <property type="match status" value="1"/>
</dbReference>
<comment type="subcellular location">
    <subcellularLocation>
        <location evidence="5">Cell membrane</location>
        <topology evidence="5">Multi-pass membrane protein</topology>
    </subcellularLocation>
</comment>
<evidence type="ECO:0000256" key="2">
    <source>
        <dbReference type="ARBA" id="ARBA00022692"/>
    </source>
</evidence>